<dbReference type="CDD" id="cd00067">
    <property type="entry name" value="GAL4"/>
    <property type="match status" value="1"/>
</dbReference>
<dbReference type="Proteomes" id="UP000038010">
    <property type="component" value="Unassembled WGS sequence"/>
</dbReference>
<organism evidence="7 8">
    <name type="scientific">Cyphellophora attinorum</name>
    <dbReference type="NCBI Taxonomy" id="1664694"/>
    <lineage>
        <taxon>Eukaryota</taxon>
        <taxon>Fungi</taxon>
        <taxon>Dikarya</taxon>
        <taxon>Ascomycota</taxon>
        <taxon>Pezizomycotina</taxon>
        <taxon>Eurotiomycetes</taxon>
        <taxon>Chaetothyriomycetidae</taxon>
        <taxon>Chaetothyriales</taxon>
        <taxon>Cyphellophoraceae</taxon>
        <taxon>Cyphellophora</taxon>
    </lineage>
</organism>
<dbReference type="VEuPathDB" id="FungiDB:AB675_2141"/>
<evidence type="ECO:0000256" key="5">
    <source>
        <dbReference type="SAM" id="MobiDB-lite"/>
    </source>
</evidence>
<protein>
    <recommendedName>
        <fullName evidence="6">Zn(2)-C6 fungal-type domain-containing protein</fullName>
    </recommendedName>
</protein>
<dbReference type="GO" id="GO:0003677">
    <property type="term" value="F:DNA binding"/>
    <property type="evidence" value="ECO:0007669"/>
    <property type="project" value="UniProtKB-KW"/>
</dbReference>
<evidence type="ECO:0000259" key="6">
    <source>
        <dbReference type="PROSITE" id="PS50048"/>
    </source>
</evidence>
<name>A0A0N1P0W1_9EURO</name>
<accession>A0A0N1P0W1</accession>
<dbReference type="RefSeq" id="XP_018002843.1">
    <property type="nucleotide sequence ID" value="XM_018142088.1"/>
</dbReference>
<evidence type="ECO:0000256" key="2">
    <source>
        <dbReference type="ARBA" id="ARBA00023125"/>
    </source>
</evidence>
<dbReference type="PROSITE" id="PS50048">
    <property type="entry name" value="ZN2_CY6_FUNGAL_2"/>
    <property type="match status" value="1"/>
</dbReference>
<evidence type="ECO:0000313" key="7">
    <source>
        <dbReference type="EMBL" id="KPI42880.1"/>
    </source>
</evidence>
<keyword evidence="4" id="KW-0539">Nucleus</keyword>
<feature type="domain" description="Zn(2)-C6 fungal-type" evidence="6">
    <location>
        <begin position="43"/>
        <end position="73"/>
    </location>
</feature>
<dbReference type="Pfam" id="PF00172">
    <property type="entry name" value="Zn_clus"/>
    <property type="match status" value="1"/>
</dbReference>
<dbReference type="AlphaFoldDB" id="A0A0N1P0W1"/>
<dbReference type="GeneID" id="28733968"/>
<keyword evidence="1" id="KW-0805">Transcription regulation</keyword>
<dbReference type="STRING" id="1664694.A0A0N1P0W1"/>
<reference evidence="7 8" key="1">
    <citation type="submission" date="2015-06" db="EMBL/GenBank/DDBJ databases">
        <title>Draft genome of the ant-associated black yeast Phialophora attae CBS 131958.</title>
        <authorList>
            <person name="Moreno L.F."/>
            <person name="Stielow B.J."/>
            <person name="de Hoog S."/>
            <person name="Vicente V.A."/>
            <person name="Weiss V.A."/>
            <person name="de Vries M."/>
            <person name="Cruz L.M."/>
            <person name="Souza E.M."/>
        </authorList>
    </citation>
    <scope>NUCLEOTIDE SEQUENCE [LARGE SCALE GENOMIC DNA]</scope>
    <source>
        <strain evidence="7 8">CBS 131958</strain>
    </source>
</reference>
<dbReference type="EMBL" id="LFJN01000006">
    <property type="protein sequence ID" value="KPI42880.1"/>
    <property type="molecule type" value="Genomic_DNA"/>
</dbReference>
<dbReference type="SMART" id="SM00066">
    <property type="entry name" value="GAL4"/>
    <property type="match status" value="1"/>
</dbReference>
<sequence>MPTSTSDSVAISHLPPKQVIASPATANLVTLGHDGKPLKLRSACNACFSAKVRCDGNKGGCKRCVDKRIMCVYSESRVGKVVGKRKRKQPEDDSVGSVNSESWILTEQQPASMPSPAATASSSESFTKRHCHEDSWTYFIADEQAAQQEFNEASEALQSIDMGNYRSSSEASEVEFHVPGGLQTPDLSPPNVSRYLSPAILESRPVSRNASISTNPSVIQRTASAASMTRTTDLIHPEDEETVCIKLLAHLKKYSASINDHGRAFQIDLLTKSNASVRRILRSGSVRADYSCQLLLSSILTHLTTVCEALCYTSSSQDSTVLQDVPHAVQQDSDSRQDRNSEAFDMRTGLVYQSTLSDALRPLVLETSSLTVDVGALLKRKPLDGFQTLGKWEMGILELGYRLQIALEAL</sequence>
<evidence type="ECO:0000313" key="8">
    <source>
        <dbReference type="Proteomes" id="UP000038010"/>
    </source>
</evidence>
<dbReference type="PRINTS" id="PR00755">
    <property type="entry name" value="AFLATOXINBRP"/>
</dbReference>
<feature type="region of interest" description="Disordered" evidence="5">
    <location>
        <begin position="106"/>
        <end position="126"/>
    </location>
</feature>
<keyword evidence="8" id="KW-1185">Reference proteome</keyword>
<evidence type="ECO:0000256" key="1">
    <source>
        <dbReference type="ARBA" id="ARBA00023015"/>
    </source>
</evidence>
<gene>
    <name evidence="7" type="ORF">AB675_2141</name>
</gene>
<dbReference type="Gene3D" id="4.10.240.10">
    <property type="entry name" value="Zn(2)-C6 fungal-type DNA-binding domain"/>
    <property type="match status" value="1"/>
</dbReference>
<dbReference type="OrthoDB" id="2740448at2759"/>
<keyword evidence="3" id="KW-0804">Transcription</keyword>
<dbReference type="SUPFAM" id="SSF57701">
    <property type="entry name" value="Zn2/Cys6 DNA-binding domain"/>
    <property type="match status" value="1"/>
</dbReference>
<evidence type="ECO:0000256" key="3">
    <source>
        <dbReference type="ARBA" id="ARBA00023163"/>
    </source>
</evidence>
<dbReference type="GO" id="GO:0008270">
    <property type="term" value="F:zinc ion binding"/>
    <property type="evidence" value="ECO:0007669"/>
    <property type="project" value="InterPro"/>
</dbReference>
<dbReference type="InterPro" id="IPR036864">
    <property type="entry name" value="Zn2-C6_fun-type_DNA-bd_sf"/>
</dbReference>
<feature type="compositionally biased region" description="Low complexity" evidence="5">
    <location>
        <begin position="110"/>
        <end position="125"/>
    </location>
</feature>
<dbReference type="InterPro" id="IPR001138">
    <property type="entry name" value="Zn2Cys6_DnaBD"/>
</dbReference>
<evidence type="ECO:0000256" key="4">
    <source>
        <dbReference type="ARBA" id="ARBA00023242"/>
    </source>
</evidence>
<keyword evidence="2" id="KW-0238">DNA-binding</keyword>
<comment type="caution">
    <text evidence="7">The sequence shown here is derived from an EMBL/GenBank/DDBJ whole genome shotgun (WGS) entry which is preliminary data.</text>
</comment>
<proteinExistence type="predicted"/>
<dbReference type="GO" id="GO:0000981">
    <property type="term" value="F:DNA-binding transcription factor activity, RNA polymerase II-specific"/>
    <property type="evidence" value="ECO:0007669"/>
    <property type="project" value="InterPro"/>
</dbReference>